<comment type="similarity">
    <text evidence="2">Belongs to the IMPACT family.</text>
</comment>
<dbReference type="InterPro" id="IPR020568">
    <property type="entry name" value="Ribosomal_Su5_D2-typ_SF"/>
</dbReference>
<dbReference type="GO" id="GO:0005737">
    <property type="term" value="C:cytoplasm"/>
    <property type="evidence" value="ECO:0007669"/>
    <property type="project" value="UniProtKB-SubCell"/>
</dbReference>
<dbReference type="GO" id="GO:0140469">
    <property type="term" value="P:GCN2-mediated signaling"/>
    <property type="evidence" value="ECO:0007669"/>
    <property type="project" value="TreeGrafter"/>
</dbReference>
<dbReference type="PANTHER" id="PTHR16301:SF25">
    <property type="entry name" value="PROTEIN IMPACT"/>
    <property type="match status" value="1"/>
</dbReference>
<dbReference type="EMBL" id="CM035412">
    <property type="protein sequence ID" value="KAH7432506.1"/>
    <property type="molecule type" value="Genomic_DNA"/>
</dbReference>
<dbReference type="PANTHER" id="PTHR16301">
    <property type="entry name" value="IMPACT-RELATED"/>
    <property type="match status" value="1"/>
</dbReference>
<proteinExistence type="inferred from homology"/>
<evidence type="ECO:0000256" key="7">
    <source>
        <dbReference type="SAM" id="MobiDB-lite"/>
    </source>
</evidence>
<dbReference type="InterPro" id="IPR016135">
    <property type="entry name" value="UBQ-conjugating_enzyme/RWD"/>
</dbReference>
<dbReference type="SMART" id="SM00591">
    <property type="entry name" value="RWD"/>
    <property type="match status" value="1"/>
</dbReference>
<keyword evidence="4" id="KW-0678">Repressor</keyword>
<dbReference type="InterPro" id="IPR023582">
    <property type="entry name" value="Impact"/>
</dbReference>
<dbReference type="InterPro" id="IPR036956">
    <property type="entry name" value="Impact_N_sf"/>
</dbReference>
<keyword evidence="6" id="KW-0346">Stress response</keyword>
<dbReference type="InterPro" id="IPR006575">
    <property type="entry name" value="RWD_dom"/>
</dbReference>
<evidence type="ECO:0000313" key="10">
    <source>
        <dbReference type="Proteomes" id="UP000825935"/>
    </source>
</evidence>
<keyword evidence="5" id="KW-0810">Translation regulation</keyword>
<protein>
    <recommendedName>
        <fullName evidence="8">RWD domain-containing protein</fullName>
    </recommendedName>
</protein>
<evidence type="ECO:0000256" key="6">
    <source>
        <dbReference type="ARBA" id="ARBA00023016"/>
    </source>
</evidence>
<feature type="region of interest" description="Disordered" evidence="7">
    <location>
        <begin position="315"/>
        <end position="334"/>
    </location>
</feature>
<accession>A0A8T2UF54</accession>
<organism evidence="9 10">
    <name type="scientific">Ceratopteris richardii</name>
    <name type="common">Triangle waterfern</name>
    <dbReference type="NCBI Taxonomy" id="49495"/>
    <lineage>
        <taxon>Eukaryota</taxon>
        <taxon>Viridiplantae</taxon>
        <taxon>Streptophyta</taxon>
        <taxon>Embryophyta</taxon>
        <taxon>Tracheophyta</taxon>
        <taxon>Polypodiopsida</taxon>
        <taxon>Polypodiidae</taxon>
        <taxon>Polypodiales</taxon>
        <taxon>Pteridineae</taxon>
        <taxon>Pteridaceae</taxon>
        <taxon>Parkerioideae</taxon>
        <taxon>Ceratopteris</taxon>
    </lineage>
</organism>
<comment type="subcellular location">
    <subcellularLocation>
        <location evidence="1">Cytoplasm</location>
    </subcellularLocation>
</comment>
<evidence type="ECO:0000256" key="5">
    <source>
        <dbReference type="ARBA" id="ARBA00022845"/>
    </source>
</evidence>
<dbReference type="OrthoDB" id="2019251at2759"/>
<dbReference type="SUPFAM" id="SSF54211">
    <property type="entry name" value="Ribosomal protein S5 domain 2-like"/>
    <property type="match status" value="1"/>
</dbReference>
<keyword evidence="3" id="KW-0963">Cytoplasm</keyword>
<evidence type="ECO:0000313" key="9">
    <source>
        <dbReference type="EMBL" id="KAH7432506.1"/>
    </source>
</evidence>
<dbReference type="Pfam" id="PF05773">
    <property type="entry name" value="RWD"/>
    <property type="match status" value="1"/>
</dbReference>
<dbReference type="Gene3D" id="3.30.230.30">
    <property type="entry name" value="Impact, N-terminal domain"/>
    <property type="match status" value="1"/>
</dbReference>
<dbReference type="InterPro" id="IPR001498">
    <property type="entry name" value="Impact_N"/>
</dbReference>
<evidence type="ECO:0000256" key="1">
    <source>
        <dbReference type="ARBA" id="ARBA00004496"/>
    </source>
</evidence>
<name>A0A8T2UF54_CERRI</name>
<evidence type="ECO:0000259" key="8">
    <source>
        <dbReference type="PROSITE" id="PS50908"/>
    </source>
</evidence>
<evidence type="ECO:0000256" key="4">
    <source>
        <dbReference type="ARBA" id="ARBA00022491"/>
    </source>
</evidence>
<dbReference type="Gene3D" id="3.10.110.10">
    <property type="entry name" value="Ubiquitin Conjugating Enzyme"/>
    <property type="match status" value="1"/>
</dbReference>
<sequence>MEATDIAENRAAQSDEADVLKSIYGDDCTFLDDHSCEICVLPPEEFNISPLLLRLYFPETYPSNAEPVLEIEAPWLDLELRKRLTGAIQKVYEENAGNVIVFTLVEWMKEQIWLWEHARSWTVVHNESVLEKVVDKPIESGINCDHTEGADNVYEGTKNPDLSTPVVKIADELDTKGLEELDKILGIVHGPPFTEKRSTFQAHLASVKSADQVQTVMEALLRNRKIAGATHNIMAYRIHVSDKGTVLQDYDDDGESAAGGRLLHLLQIVDAIDVVVVVSRWFGGILLGPDRFKHINNAARSLLSTCGYIKGAEQSGADKQKLQTKAARQKGKRR</sequence>
<dbReference type="CDD" id="cd23821">
    <property type="entry name" value="RWD_IMPACT"/>
    <property type="match status" value="1"/>
</dbReference>
<evidence type="ECO:0000256" key="2">
    <source>
        <dbReference type="ARBA" id="ARBA00007665"/>
    </source>
</evidence>
<dbReference type="Pfam" id="PF01205">
    <property type="entry name" value="Impact_N"/>
    <property type="match status" value="1"/>
</dbReference>
<dbReference type="GO" id="GO:0006446">
    <property type="term" value="P:regulation of translational initiation"/>
    <property type="evidence" value="ECO:0007669"/>
    <property type="project" value="TreeGrafter"/>
</dbReference>
<dbReference type="PROSITE" id="PS50908">
    <property type="entry name" value="RWD"/>
    <property type="match status" value="1"/>
</dbReference>
<dbReference type="SUPFAM" id="SSF54495">
    <property type="entry name" value="UBC-like"/>
    <property type="match status" value="1"/>
</dbReference>
<evidence type="ECO:0000256" key="3">
    <source>
        <dbReference type="ARBA" id="ARBA00022490"/>
    </source>
</evidence>
<gene>
    <name evidence="9" type="ORF">KP509_07G025700</name>
</gene>
<comment type="caution">
    <text evidence="9">The sequence shown here is derived from an EMBL/GenBank/DDBJ whole genome shotgun (WGS) entry which is preliminary data.</text>
</comment>
<reference evidence="9" key="1">
    <citation type="submission" date="2021-08" db="EMBL/GenBank/DDBJ databases">
        <title>WGS assembly of Ceratopteris richardii.</title>
        <authorList>
            <person name="Marchant D.B."/>
            <person name="Chen G."/>
            <person name="Jenkins J."/>
            <person name="Shu S."/>
            <person name="Leebens-Mack J."/>
            <person name="Grimwood J."/>
            <person name="Schmutz J."/>
            <person name="Soltis P."/>
            <person name="Soltis D."/>
            <person name="Chen Z.-H."/>
        </authorList>
    </citation>
    <scope>NUCLEOTIDE SEQUENCE</scope>
    <source>
        <strain evidence="9">Whitten #5841</strain>
        <tissue evidence="9">Leaf</tissue>
    </source>
</reference>
<dbReference type="AlphaFoldDB" id="A0A8T2UF54"/>
<keyword evidence="10" id="KW-1185">Reference proteome</keyword>
<dbReference type="Proteomes" id="UP000825935">
    <property type="component" value="Chromosome 7"/>
</dbReference>
<feature type="domain" description="RWD" evidence="8">
    <location>
        <begin position="15"/>
        <end position="115"/>
    </location>
</feature>